<evidence type="ECO:0000256" key="4">
    <source>
        <dbReference type="ARBA" id="ARBA00023136"/>
    </source>
</evidence>
<feature type="transmembrane region" description="Helical" evidence="5">
    <location>
        <begin position="47"/>
        <end position="72"/>
    </location>
</feature>
<dbReference type="Gene3D" id="1.10.3430.10">
    <property type="entry name" value="Ammonium transporter AmtB like domains"/>
    <property type="match status" value="1"/>
</dbReference>
<dbReference type="EMBL" id="PNBA02000005">
    <property type="protein sequence ID" value="KAG6423040.1"/>
    <property type="molecule type" value="Genomic_DNA"/>
</dbReference>
<protein>
    <submittedName>
        <fullName evidence="6">Uncharacterized protein</fullName>
    </submittedName>
</protein>
<keyword evidence="3 5" id="KW-1133">Transmembrane helix</keyword>
<evidence type="ECO:0000256" key="5">
    <source>
        <dbReference type="SAM" id="Phobius"/>
    </source>
</evidence>
<accession>A0A8X8Y001</accession>
<comment type="subcellular location">
    <subcellularLocation>
        <location evidence="1">Membrane</location>
        <topology evidence="1">Multi-pass membrane protein</topology>
    </subcellularLocation>
</comment>
<sequence>MASLDAQLAPLLGANATNASAAADYICRQFSAVSDRFTDTSYAVDSTYLLFSAYLIVVIVGWVSVTMGPLFYGLHKLKLLRILGMDLTRHGGLAYVYEDDSRDNGVRNGRAESFPAMATI</sequence>
<reference evidence="6" key="2">
    <citation type="submission" date="2020-08" db="EMBL/GenBank/DDBJ databases">
        <title>Plant Genome Project.</title>
        <authorList>
            <person name="Zhang R.-G."/>
        </authorList>
    </citation>
    <scope>NUCLEOTIDE SEQUENCE</scope>
    <source>
        <strain evidence="6">Huo1</strain>
        <tissue evidence="6">Leaf</tissue>
    </source>
</reference>
<comment type="caution">
    <text evidence="6">The sequence shown here is derived from an EMBL/GenBank/DDBJ whole genome shotgun (WGS) entry which is preliminary data.</text>
</comment>
<dbReference type="Proteomes" id="UP000298416">
    <property type="component" value="Unassembled WGS sequence"/>
</dbReference>
<dbReference type="InterPro" id="IPR029020">
    <property type="entry name" value="Ammonium/urea_transptr"/>
</dbReference>
<dbReference type="GO" id="GO:0016020">
    <property type="term" value="C:membrane"/>
    <property type="evidence" value="ECO:0007669"/>
    <property type="project" value="UniProtKB-SubCell"/>
</dbReference>
<keyword evidence="2 5" id="KW-0812">Transmembrane</keyword>
<reference evidence="6" key="1">
    <citation type="submission" date="2018-01" db="EMBL/GenBank/DDBJ databases">
        <authorList>
            <person name="Mao J.F."/>
        </authorList>
    </citation>
    <scope>NUCLEOTIDE SEQUENCE</scope>
    <source>
        <strain evidence="6">Huo1</strain>
        <tissue evidence="6">Leaf</tissue>
    </source>
</reference>
<gene>
    <name evidence="6" type="ORF">SASPL_113423</name>
</gene>
<proteinExistence type="predicted"/>
<name>A0A8X8Y001_SALSN</name>
<keyword evidence="7" id="KW-1185">Reference proteome</keyword>
<keyword evidence="4 5" id="KW-0472">Membrane</keyword>
<evidence type="ECO:0000313" key="6">
    <source>
        <dbReference type="EMBL" id="KAG6423040.1"/>
    </source>
</evidence>
<evidence type="ECO:0000313" key="7">
    <source>
        <dbReference type="Proteomes" id="UP000298416"/>
    </source>
</evidence>
<dbReference type="AlphaFoldDB" id="A0A8X8Y001"/>
<organism evidence="6">
    <name type="scientific">Salvia splendens</name>
    <name type="common">Scarlet sage</name>
    <dbReference type="NCBI Taxonomy" id="180675"/>
    <lineage>
        <taxon>Eukaryota</taxon>
        <taxon>Viridiplantae</taxon>
        <taxon>Streptophyta</taxon>
        <taxon>Embryophyta</taxon>
        <taxon>Tracheophyta</taxon>
        <taxon>Spermatophyta</taxon>
        <taxon>Magnoliopsida</taxon>
        <taxon>eudicotyledons</taxon>
        <taxon>Gunneridae</taxon>
        <taxon>Pentapetalae</taxon>
        <taxon>asterids</taxon>
        <taxon>lamiids</taxon>
        <taxon>Lamiales</taxon>
        <taxon>Lamiaceae</taxon>
        <taxon>Nepetoideae</taxon>
        <taxon>Mentheae</taxon>
        <taxon>Salviinae</taxon>
        <taxon>Salvia</taxon>
        <taxon>Salvia subgen. Calosphace</taxon>
        <taxon>core Calosphace</taxon>
    </lineage>
</organism>
<evidence type="ECO:0000256" key="2">
    <source>
        <dbReference type="ARBA" id="ARBA00022692"/>
    </source>
</evidence>
<evidence type="ECO:0000256" key="1">
    <source>
        <dbReference type="ARBA" id="ARBA00004141"/>
    </source>
</evidence>
<evidence type="ECO:0000256" key="3">
    <source>
        <dbReference type="ARBA" id="ARBA00022989"/>
    </source>
</evidence>